<protein>
    <recommendedName>
        <fullName evidence="8">Transporter</fullName>
    </recommendedName>
</protein>
<comment type="similarity">
    <text evidence="8">Belongs to the sodium:neurotransmitter symporter (SNF) (TC 2.A.22) family.</text>
</comment>
<dbReference type="GO" id="GO:0005886">
    <property type="term" value="C:plasma membrane"/>
    <property type="evidence" value="ECO:0007669"/>
    <property type="project" value="TreeGrafter"/>
</dbReference>
<evidence type="ECO:0000256" key="5">
    <source>
        <dbReference type="ARBA" id="ARBA00023136"/>
    </source>
</evidence>
<keyword evidence="6" id="KW-0915">Sodium</keyword>
<dbReference type="PANTHER" id="PTHR11616:SF265">
    <property type="entry name" value="TRANSPORTER"/>
    <property type="match status" value="1"/>
</dbReference>
<dbReference type="Pfam" id="PF00209">
    <property type="entry name" value="SNF"/>
    <property type="match status" value="1"/>
</dbReference>
<keyword evidence="12" id="KW-1185">Reference proteome</keyword>
<evidence type="ECO:0000256" key="8">
    <source>
        <dbReference type="RuleBase" id="RU003732"/>
    </source>
</evidence>
<dbReference type="GO" id="GO:0035725">
    <property type="term" value="P:sodium ion transmembrane transport"/>
    <property type="evidence" value="ECO:0007669"/>
    <property type="project" value="TreeGrafter"/>
</dbReference>
<accession>A0A914AIZ4</accession>
<feature type="binding site" evidence="6">
    <location>
        <position position="33"/>
    </location>
    <ligand>
        <name>Na(+)</name>
        <dbReference type="ChEBI" id="CHEBI:29101"/>
        <label>1</label>
    </ligand>
</feature>
<evidence type="ECO:0000256" key="7">
    <source>
        <dbReference type="PIRSR" id="PIRSR600175-2"/>
    </source>
</evidence>
<sequence length="643" mass="71766">MTKKSKKLSTEGSSRDTWGSHLEFILSSMGYAVGLGNVWRFPYMVFDNGGGAFLMVYFLMLILAAIPVMFLELSFGQFSSLGCISCWKISPLFKGVGVAMAVVSGYFCLYYNLIIAWTIRYMVVSFQNPLPWVGCNHTWNTPDCYERISLSQGNGSVPSDYLMTYDPEDLNETSTLDSYDLFVNGTGNGTLNATAQPEQRRVRATEEFWKYRVLNISEGLDDIGSIQWPLLLCFAGAWVLVLFCIIKGVKSSGKVVYFTATFPFLVLFVLFVRGVTLTGAKEGIIFFLTPQFDKLLSANVWKAAATQVFFSYGAGWGGIHTLASYNKFHTNTFRDTLVISLSCAFTSVFSGIVIFSIIGFMAVDSNLEVKDVVAAGPGLAFVAYPEAVSRIFAPQFWAFLFFFMLLTVGIDSQFVTLETLITAFIDELESMYPGRVRRWKSWIITFVCLFMFVIGLPFVTQGGTYVMTLFNWYSAGFAPLLLAFVELIVISYVYGVDNFLHDVESMLGYPPRMYWKICWMAVTPVIIVAILVFSFIDYTPAVNGDYVFPPWAEGVGWTLTCSSVVIVVSVAVYQLATTKGTLAERFRKSVKSTKDWGPAHNEDRLTAGYRPLPGAKDDLELTNLQAEVEPPEYTDKPVVPESV</sequence>
<keyword evidence="5 10" id="KW-0472">Membrane</keyword>
<dbReference type="GO" id="GO:0046872">
    <property type="term" value="F:metal ion binding"/>
    <property type="evidence" value="ECO:0007669"/>
    <property type="project" value="UniProtKB-KW"/>
</dbReference>
<dbReference type="PROSITE" id="PS00610">
    <property type="entry name" value="NA_NEUROTRAN_SYMP_1"/>
    <property type="match status" value="1"/>
</dbReference>
<feature type="binding site" evidence="6">
    <location>
        <position position="412"/>
    </location>
    <ligand>
        <name>Na(+)</name>
        <dbReference type="ChEBI" id="CHEBI:29101"/>
        <label>1</label>
    </ligand>
</feature>
<evidence type="ECO:0000256" key="9">
    <source>
        <dbReference type="SAM" id="MobiDB-lite"/>
    </source>
</evidence>
<evidence type="ECO:0000256" key="10">
    <source>
        <dbReference type="SAM" id="Phobius"/>
    </source>
</evidence>
<keyword evidence="2 8" id="KW-0813">Transport</keyword>
<dbReference type="GO" id="GO:0006865">
    <property type="term" value="P:amino acid transport"/>
    <property type="evidence" value="ECO:0007669"/>
    <property type="project" value="TreeGrafter"/>
</dbReference>
<dbReference type="AlphaFoldDB" id="A0A914AIZ4"/>
<feature type="transmembrane region" description="Helical" evidence="10">
    <location>
        <begin position="255"/>
        <end position="280"/>
    </location>
</feature>
<keyword evidence="4 10" id="KW-1133">Transmembrane helix</keyword>
<evidence type="ECO:0000313" key="11">
    <source>
        <dbReference type="EnsemblMetazoa" id="XP_038063369.1"/>
    </source>
</evidence>
<feature type="transmembrane region" description="Helical" evidence="10">
    <location>
        <begin position="51"/>
        <end position="71"/>
    </location>
</feature>
<feature type="transmembrane region" description="Helical" evidence="10">
    <location>
        <begin position="472"/>
        <end position="496"/>
    </location>
</feature>
<feature type="binding site" evidence="6">
    <location>
        <position position="411"/>
    </location>
    <ligand>
        <name>Na(+)</name>
        <dbReference type="ChEBI" id="CHEBI:29101"/>
        <label>1</label>
    </ligand>
</feature>
<proteinExistence type="inferred from homology"/>
<evidence type="ECO:0000256" key="6">
    <source>
        <dbReference type="PIRSR" id="PIRSR600175-1"/>
    </source>
</evidence>
<evidence type="ECO:0000256" key="3">
    <source>
        <dbReference type="ARBA" id="ARBA00022692"/>
    </source>
</evidence>
<dbReference type="RefSeq" id="XP_038063369.1">
    <property type="nucleotide sequence ID" value="XM_038207441.1"/>
</dbReference>
<dbReference type="OMA" id="ISCWKIS"/>
<dbReference type="GO" id="GO:0015293">
    <property type="term" value="F:symporter activity"/>
    <property type="evidence" value="ECO:0007669"/>
    <property type="project" value="UniProtKB-KW"/>
</dbReference>
<keyword evidence="8" id="KW-0769">Symport</keyword>
<feature type="transmembrane region" description="Helical" evidence="10">
    <location>
        <begin position="442"/>
        <end position="460"/>
    </location>
</feature>
<dbReference type="PROSITE" id="PS50267">
    <property type="entry name" value="NA_NEUROTRAN_SYMP_3"/>
    <property type="match status" value="1"/>
</dbReference>
<keyword evidence="3 8" id="KW-0812">Transmembrane</keyword>
<reference evidence="11" key="1">
    <citation type="submission" date="2022-11" db="UniProtKB">
        <authorList>
            <consortium name="EnsemblMetazoa"/>
        </authorList>
    </citation>
    <scope>IDENTIFICATION</scope>
</reference>
<feature type="transmembrane region" description="Helical" evidence="10">
    <location>
        <begin position="517"/>
        <end position="536"/>
    </location>
</feature>
<feature type="transmembrane region" description="Helical" evidence="10">
    <location>
        <begin position="396"/>
        <end position="421"/>
    </location>
</feature>
<dbReference type="InterPro" id="IPR037272">
    <property type="entry name" value="SNS_sf"/>
</dbReference>
<comment type="subcellular location">
    <subcellularLocation>
        <location evidence="1">Membrane</location>
        <topology evidence="1">Multi-pass membrane protein</topology>
    </subcellularLocation>
</comment>
<feature type="transmembrane region" description="Helical" evidence="10">
    <location>
        <begin position="300"/>
        <end position="325"/>
    </location>
</feature>
<feature type="region of interest" description="Disordered" evidence="9">
    <location>
        <begin position="593"/>
        <end position="616"/>
    </location>
</feature>
<feature type="binding site" evidence="6">
    <location>
        <position position="311"/>
    </location>
    <ligand>
        <name>Na(+)</name>
        <dbReference type="ChEBI" id="CHEBI:29101"/>
        <label>1</label>
    </ligand>
</feature>
<feature type="binding site" evidence="6">
    <location>
        <position position="37"/>
    </location>
    <ligand>
        <name>Na(+)</name>
        <dbReference type="ChEBI" id="CHEBI:29101"/>
        <label>1</label>
    </ligand>
</feature>
<feature type="transmembrane region" description="Helical" evidence="10">
    <location>
        <begin position="226"/>
        <end position="246"/>
    </location>
</feature>
<dbReference type="InterPro" id="IPR000175">
    <property type="entry name" value="Na/ntran_symport"/>
</dbReference>
<feature type="transmembrane region" description="Helical" evidence="10">
    <location>
        <begin position="556"/>
        <end position="576"/>
    </location>
</feature>
<feature type="transmembrane region" description="Helical" evidence="10">
    <location>
        <begin position="21"/>
        <end position="39"/>
    </location>
</feature>
<dbReference type="PANTHER" id="PTHR11616">
    <property type="entry name" value="SODIUM/CHLORIDE DEPENDENT TRANSPORTER"/>
    <property type="match status" value="1"/>
</dbReference>
<organism evidence="11 12">
    <name type="scientific">Patiria miniata</name>
    <name type="common">Bat star</name>
    <name type="synonym">Asterina miniata</name>
    <dbReference type="NCBI Taxonomy" id="46514"/>
    <lineage>
        <taxon>Eukaryota</taxon>
        <taxon>Metazoa</taxon>
        <taxon>Echinodermata</taxon>
        <taxon>Eleutherozoa</taxon>
        <taxon>Asterozoa</taxon>
        <taxon>Asteroidea</taxon>
        <taxon>Valvatacea</taxon>
        <taxon>Valvatida</taxon>
        <taxon>Asterinidae</taxon>
        <taxon>Patiria</taxon>
    </lineage>
</organism>
<evidence type="ECO:0000256" key="4">
    <source>
        <dbReference type="ARBA" id="ARBA00022989"/>
    </source>
</evidence>
<keyword evidence="6" id="KW-0479">Metal-binding</keyword>
<feature type="transmembrane region" description="Helical" evidence="10">
    <location>
        <begin position="92"/>
        <end position="119"/>
    </location>
</feature>
<evidence type="ECO:0000313" key="12">
    <source>
        <dbReference type="Proteomes" id="UP000887568"/>
    </source>
</evidence>
<feature type="binding site" evidence="6">
    <location>
        <position position="32"/>
    </location>
    <ligand>
        <name>Na(+)</name>
        <dbReference type="ChEBI" id="CHEBI:29101"/>
        <label>1</label>
    </ligand>
</feature>
<feature type="binding site" evidence="6">
    <location>
        <position position="30"/>
    </location>
    <ligand>
        <name>Na(+)</name>
        <dbReference type="ChEBI" id="CHEBI:29101"/>
        <label>1</label>
    </ligand>
</feature>
<dbReference type="Proteomes" id="UP000887568">
    <property type="component" value="Unplaced"/>
</dbReference>
<dbReference type="GeneID" id="119734077"/>
<feature type="disulfide bond" evidence="7">
    <location>
        <begin position="135"/>
        <end position="144"/>
    </location>
</feature>
<dbReference type="OrthoDB" id="6581954at2759"/>
<dbReference type="PROSITE" id="PS00754">
    <property type="entry name" value="NA_NEUROTRAN_SYMP_2"/>
    <property type="match status" value="1"/>
</dbReference>
<name>A0A914AIZ4_PATMI</name>
<dbReference type="SUPFAM" id="SSF161070">
    <property type="entry name" value="SNF-like"/>
    <property type="match status" value="1"/>
</dbReference>
<keyword evidence="7" id="KW-1015">Disulfide bond</keyword>
<dbReference type="PRINTS" id="PR00176">
    <property type="entry name" value="NANEUSMPORT"/>
</dbReference>
<dbReference type="EnsemblMetazoa" id="XM_038207441.1">
    <property type="protein sequence ID" value="XP_038063369.1"/>
    <property type="gene ID" value="LOC119734077"/>
</dbReference>
<evidence type="ECO:0000256" key="1">
    <source>
        <dbReference type="ARBA" id="ARBA00004141"/>
    </source>
</evidence>
<feature type="transmembrane region" description="Helical" evidence="10">
    <location>
        <begin position="337"/>
        <end position="363"/>
    </location>
</feature>
<evidence type="ECO:0000256" key="2">
    <source>
        <dbReference type="ARBA" id="ARBA00022448"/>
    </source>
</evidence>